<keyword evidence="1" id="KW-0812">Transmembrane</keyword>
<organism evidence="2 3">
    <name type="scientific">Williamsia limnetica</name>
    <dbReference type="NCBI Taxonomy" id="882452"/>
    <lineage>
        <taxon>Bacteria</taxon>
        <taxon>Bacillati</taxon>
        <taxon>Actinomycetota</taxon>
        <taxon>Actinomycetes</taxon>
        <taxon>Mycobacteriales</taxon>
        <taxon>Nocardiaceae</taxon>
        <taxon>Williamsia</taxon>
    </lineage>
</organism>
<protein>
    <submittedName>
        <fullName evidence="2">Uncharacterized protein</fullName>
    </submittedName>
</protein>
<dbReference type="Proteomes" id="UP000247591">
    <property type="component" value="Unassembled WGS sequence"/>
</dbReference>
<feature type="transmembrane region" description="Helical" evidence="1">
    <location>
        <begin position="6"/>
        <end position="27"/>
    </location>
</feature>
<dbReference type="AlphaFoldDB" id="A0A318RTY1"/>
<evidence type="ECO:0000256" key="1">
    <source>
        <dbReference type="SAM" id="Phobius"/>
    </source>
</evidence>
<evidence type="ECO:0000313" key="3">
    <source>
        <dbReference type="Proteomes" id="UP000247591"/>
    </source>
</evidence>
<keyword evidence="1" id="KW-0472">Membrane</keyword>
<comment type="caution">
    <text evidence="2">The sequence shown here is derived from an EMBL/GenBank/DDBJ whole genome shotgun (WGS) entry which is preliminary data.</text>
</comment>
<evidence type="ECO:0000313" key="2">
    <source>
        <dbReference type="EMBL" id="PYE16250.1"/>
    </source>
</evidence>
<feature type="non-terminal residue" evidence="2">
    <location>
        <position position="1"/>
    </location>
</feature>
<reference evidence="2 3" key="1">
    <citation type="submission" date="2018-06" db="EMBL/GenBank/DDBJ databases">
        <title>Genomic Encyclopedia of Type Strains, Phase IV (KMG-IV): sequencing the most valuable type-strain genomes for metagenomic binning, comparative biology and taxonomic classification.</title>
        <authorList>
            <person name="Goeker M."/>
        </authorList>
    </citation>
    <scope>NUCLEOTIDE SEQUENCE [LARGE SCALE GENOMIC DNA]</scope>
    <source>
        <strain evidence="2 3">DSM 45521</strain>
    </source>
</reference>
<accession>A0A318RTY1</accession>
<dbReference type="EMBL" id="QJSP01000008">
    <property type="protein sequence ID" value="PYE16250.1"/>
    <property type="molecule type" value="Genomic_DNA"/>
</dbReference>
<keyword evidence="3" id="KW-1185">Reference proteome</keyword>
<proteinExistence type="predicted"/>
<keyword evidence="1" id="KW-1133">Transmembrane helix</keyword>
<gene>
    <name evidence="2" type="ORF">DFR67_1081</name>
</gene>
<name>A0A318RTY1_WILLI</name>
<sequence length="36" mass="3509">HKLTSGQAAGVAAGVGLVAAGAQLAAFHRPQKTNPL</sequence>